<dbReference type="EMBL" id="CP162551">
    <property type="protein sequence ID" value="XDI37367.1"/>
    <property type="molecule type" value="Genomic_DNA"/>
</dbReference>
<feature type="binding site" evidence="1">
    <location>
        <position position="144"/>
    </location>
    <ligand>
        <name>Zn(2+)</name>
        <dbReference type="ChEBI" id="CHEBI:29105"/>
    </ligand>
</feature>
<keyword evidence="1" id="KW-0479">Metal-binding</keyword>
<feature type="binding site" evidence="1">
    <location>
        <position position="148"/>
    </location>
    <ligand>
        <name>Zn(2+)</name>
        <dbReference type="ChEBI" id="CHEBI:29105"/>
    </ligand>
</feature>
<dbReference type="InterPro" id="IPR005019">
    <property type="entry name" value="Adenine_glyco"/>
</dbReference>
<accession>A0AB39BUC6</accession>
<dbReference type="InterPro" id="IPR052891">
    <property type="entry name" value="DNA-3mA_glycosylase"/>
</dbReference>
<dbReference type="PANTHER" id="PTHR30037">
    <property type="entry name" value="DNA-3-METHYLADENINE GLYCOSYLASE 1"/>
    <property type="match status" value="1"/>
</dbReference>
<dbReference type="RefSeq" id="WP_368504720.1">
    <property type="nucleotide sequence ID" value="NZ_CP162551.1"/>
</dbReference>
<name>A0AB39BUC6_9BACI</name>
<proteinExistence type="predicted"/>
<dbReference type="Pfam" id="PF03352">
    <property type="entry name" value="Adenine_glyco"/>
    <property type="match status" value="1"/>
</dbReference>
<protein>
    <submittedName>
        <fullName evidence="2">DNA-3-methyladenine glycosylase I</fullName>
    </submittedName>
</protein>
<dbReference type="GO" id="GO:0006284">
    <property type="term" value="P:base-excision repair"/>
    <property type="evidence" value="ECO:0007669"/>
    <property type="project" value="InterPro"/>
</dbReference>
<keyword evidence="1" id="KW-0862">Zinc</keyword>
<sequence length="152" mass="17848">MIKYHDEEWGRGVKEDRKLFEALTLEVFQAGLSWRTVLYKRAQFRVRFYQFNVERVAGLTEKDVERLLQDPGIIRHRKKIEATIENAQRTLRIVESEGSFYQWLKQLPKDQEQACEIVKTQFKHVGITTAESFLIAIGVLGAPHDEQCFLHN</sequence>
<dbReference type="InterPro" id="IPR011257">
    <property type="entry name" value="DNA_glycosylase"/>
</dbReference>
<evidence type="ECO:0000256" key="1">
    <source>
        <dbReference type="PIRSR" id="PIRSR605019-1"/>
    </source>
</evidence>
<evidence type="ECO:0000313" key="2">
    <source>
        <dbReference type="EMBL" id="XDI37367.1"/>
    </source>
</evidence>
<dbReference type="AlphaFoldDB" id="A0AB39BUC6"/>
<dbReference type="PANTHER" id="PTHR30037:SF4">
    <property type="entry name" value="DNA-3-METHYLADENINE GLYCOSYLASE I"/>
    <property type="match status" value="1"/>
</dbReference>
<dbReference type="GO" id="GO:0008725">
    <property type="term" value="F:DNA-3-methyladenine glycosylase activity"/>
    <property type="evidence" value="ECO:0007669"/>
    <property type="project" value="InterPro"/>
</dbReference>
<organism evidence="2">
    <name type="scientific">Alkalihalophilus sp. As8PL</name>
    <dbReference type="NCBI Taxonomy" id="3237103"/>
    <lineage>
        <taxon>Bacteria</taxon>
        <taxon>Bacillati</taxon>
        <taxon>Bacillota</taxon>
        <taxon>Bacilli</taxon>
        <taxon>Bacillales</taxon>
        <taxon>Bacillaceae</taxon>
        <taxon>Alkalihalophilus</taxon>
    </lineage>
</organism>
<feature type="binding site" evidence="1">
    <location>
        <position position="5"/>
    </location>
    <ligand>
        <name>Zn(2+)</name>
        <dbReference type="ChEBI" id="CHEBI:29105"/>
    </ligand>
</feature>
<gene>
    <name evidence="2" type="ORF">AB3N04_03350</name>
</gene>
<dbReference type="Gene3D" id="1.10.340.30">
    <property type="entry name" value="Hypothetical protein, domain 2"/>
    <property type="match status" value="1"/>
</dbReference>
<reference evidence="2" key="1">
    <citation type="submission" date="2024-07" db="EMBL/GenBank/DDBJ databases">
        <title>Identification and characteristics of an arsenic-resistant bacterial isolate, which belongs to a novel species.</title>
        <authorList>
            <person name="Juszczyk A."/>
            <person name="Kowalczyk A."/>
            <person name="Was K."/>
            <person name="Kosowicz W."/>
            <person name="Budzyn A."/>
            <person name="Latowski D."/>
        </authorList>
    </citation>
    <scope>NUCLEOTIDE SEQUENCE</scope>
    <source>
        <strain evidence="2">As8PL</strain>
    </source>
</reference>
<dbReference type="GO" id="GO:0046872">
    <property type="term" value="F:metal ion binding"/>
    <property type="evidence" value="ECO:0007669"/>
    <property type="project" value="UniProtKB-KW"/>
</dbReference>
<dbReference type="SUPFAM" id="SSF48150">
    <property type="entry name" value="DNA-glycosylase"/>
    <property type="match status" value="1"/>
</dbReference>